<dbReference type="Gene3D" id="3.20.20.80">
    <property type="entry name" value="Glycosidases"/>
    <property type="match status" value="1"/>
</dbReference>
<dbReference type="CDD" id="cd00118">
    <property type="entry name" value="LysM"/>
    <property type="match status" value="1"/>
</dbReference>
<dbReference type="Gene3D" id="3.10.350.10">
    <property type="entry name" value="LysM domain"/>
    <property type="match status" value="2"/>
</dbReference>
<reference evidence="2 3" key="1">
    <citation type="submission" date="2017-02" db="EMBL/GenBank/DDBJ databases">
        <title>Complete genome sequence of the cold-active Pseudoalteromonas aliena strain EH1 isolated from Arctic seawater.</title>
        <authorList>
            <person name="Kim E."/>
            <person name="Heo E."/>
            <person name="Kim H."/>
            <person name="Kim D."/>
        </authorList>
    </citation>
    <scope>NUCLEOTIDE SEQUENCE [LARGE SCALE GENOMIC DNA]</scope>
    <source>
        <strain evidence="2 3">EH1</strain>
    </source>
</reference>
<proteinExistence type="predicted"/>
<feature type="domain" description="LysM" evidence="1">
    <location>
        <begin position="5"/>
        <end position="53"/>
    </location>
</feature>
<feature type="domain" description="LysM" evidence="1">
    <location>
        <begin position="62"/>
        <end position="110"/>
    </location>
</feature>
<evidence type="ECO:0000313" key="2">
    <source>
        <dbReference type="EMBL" id="AQQ00794.1"/>
    </source>
</evidence>
<dbReference type="Pfam" id="PF01476">
    <property type="entry name" value="LysM"/>
    <property type="match status" value="2"/>
</dbReference>
<protein>
    <recommendedName>
        <fullName evidence="1">LysM domain-containing protein</fullName>
    </recommendedName>
</protein>
<dbReference type="SUPFAM" id="SSF51445">
    <property type="entry name" value="(Trans)glycosidases"/>
    <property type="match status" value="1"/>
</dbReference>
<organism evidence="2 3">
    <name type="scientific">Pseudoalteromonas aliena</name>
    <dbReference type="NCBI Taxonomy" id="247523"/>
    <lineage>
        <taxon>Bacteria</taxon>
        <taxon>Pseudomonadati</taxon>
        <taxon>Pseudomonadota</taxon>
        <taxon>Gammaproteobacteria</taxon>
        <taxon>Alteromonadales</taxon>
        <taxon>Pseudoalteromonadaceae</taxon>
        <taxon>Pseudoalteromonas</taxon>
    </lineage>
</organism>
<dbReference type="EMBL" id="CP019628">
    <property type="protein sequence ID" value="AQQ00794.1"/>
    <property type="molecule type" value="Genomic_DNA"/>
</dbReference>
<evidence type="ECO:0000313" key="3">
    <source>
        <dbReference type="Proteomes" id="UP000188243"/>
    </source>
</evidence>
<dbReference type="PROSITE" id="PS51782">
    <property type="entry name" value="LYSM"/>
    <property type="match status" value="2"/>
</dbReference>
<dbReference type="InterPro" id="IPR036779">
    <property type="entry name" value="LysM_dom_sf"/>
</dbReference>
<evidence type="ECO:0000259" key="1">
    <source>
        <dbReference type="PROSITE" id="PS51782"/>
    </source>
</evidence>
<dbReference type="InterPro" id="IPR018392">
    <property type="entry name" value="LysM"/>
</dbReference>
<accession>A0A1Q2H0A5</accession>
<dbReference type="AlphaFoldDB" id="A0A1Q2H0A5"/>
<gene>
    <name evidence="2" type="ORF">B0W48_13830</name>
</gene>
<dbReference type="SUPFAM" id="SSF54106">
    <property type="entry name" value="LysM domain"/>
    <property type="match status" value="1"/>
</dbReference>
<dbReference type="Proteomes" id="UP000188243">
    <property type="component" value="Chromosome"/>
</dbReference>
<dbReference type="KEGG" id="paln:B0W48_13830"/>
<dbReference type="SMART" id="SM00257">
    <property type="entry name" value="LysM"/>
    <property type="match status" value="2"/>
</dbReference>
<dbReference type="InterPro" id="IPR017853">
    <property type="entry name" value="GH"/>
</dbReference>
<sequence length="338" mass="36183">MNIELIYTVQPGDTLSAITSSIQACAGVTINQVEQANPRLAPDALRIGELALIPYVEGSGHLVYTIRPNDSFASICAHLTHCKHITENNILAANPGLQISTLQIGELLNIPAASSVSSVTLSPDAGVMGYWHWTYSHASTPNNATLSIAFSGYADPQEAINNATGIESTLVGSKFICFGGGNEKGAFNGDILNDITNAIEAGKLQAYDGIAFDIEEGDSGLADYFQTAFKTAKQIGFQVFVTVSHSAPYGIADAKELMAVLLADENIDYISPQLYTTGSEDGNDYDTSQGVTWKDYANCKAAVVPSIVKSEYYTSAQTYFKQQGVTLSGYIQWQQTNS</sequence>
<name>A0A1Q2H0A5_9GAMM</name>
<dbReference type="RefSeq" id="WP_077537471.1">
    <property type="nucleotide sequence ID" value="NZ_CP019628.1"/>
</dbReference>
<dbReference type="STRING" id="247523.B0W48_13830"/>